<keyword evidence="5" id="KW-1185">Reference proteome</keyword>
<dbReference type="SUPFAM" id="SSF53098">
    <property type="entry name" value="Ribonuclease H-like"/>
    <property type="match status" value="1"/>
</dbReference>
<dbReference type="InterPro" id="IPR044730">
    <property type="entry name" value="RNase_H-like_dom_plant"/>
</dbReference>
<dbReference type="PANTHER" id="PTHR31286">
    <property type="entry name" value="GLYCINE-RICH CELL WALL STRUCTURAL PROTEIN 1.8-LIKE"/>
    <property type="match status" value="1"/>
</dbReference>
<evidence type="ECO:0008006" key="6">
    <source>
        <dbReference type="Google" id="ProtNLM"/>
    </source>
</evidence>
<organism evidence="4 5">
    <name type="scientific">Theobroma cacao</name>
    <name type="common">Cacao</name>
    <name type="synonym">Cocoa</name>
    <dbReference type="NCBI Taxonomy" id="3641"/>
    <lineage>
        <taxon>Eukaryota</taxon>
        <taxon>Viridiplantae</taxon>
        <taxon>Streptophyta</taxon>
        <taxon>Embryophyta</taxon>
        <taxon>Tracheophyta</taxon>
        <taxon>Spermatophyta</taxon>
        <taxon>Magnoliopsida</taxon>
        <taxon>eudicotyledons</taxon>
        <taxon>Gunneridae</taxon>
        <taxon>Pentapetalae</taxon>
        <taxon>rosids</taxon>
        <taxon>malvids</taxon>
        <taxon>Malvales</taxon>
        <taxon>Malvaceae</taxon>
        <taxon>Byttnerioideae</taxon>
        <taxon>Theobroma</taxon>
    </lineage>
</organism>
<evidence type="ECO:0000259" key="3">
    <source>
        <dbReference type="Pfam" id="PF14111"/>
    </source>
</evidence>
<evidence type="ECO:0000313" key="5">
    <source>
        <dbReference type="Proteomes" id="UP000026915"/>
    </source>
</evidence>
<sequence>MVENHAFPPLPNTHSLAAGRPSNPPQGQSPTPYLTGSTHSVEGRENLQSPSILDQLQGFHGFQQAISDKNQPPLSPRALKKSFLSIAARNKPFAILSSRDPITYKDRPAAAFFEDEIQKLAQPFVHSIIGKFSCMPKLQEIRQAFKGIGLTGAYAIRWLDYKHILIHLSNEQDFNWIWTKQQWFIVNQKMRVFKWSLDFEVERESSIVLVWISFPNLKVHLYEKSTLLLIAKTVGKPLFIAEATTNGSRPSVAQVCVEYDCRNAPVEEVWIVIKNRVTRAITGGYAQRVEFSKMPDYYLLQKEAKRANSMMTIQSKQSKKWQPVGKAKTIGVKDVKGSTIGVQDQRKESVPLSNMFGALELCEGNDQEEHVKQGQPEHLNIAIPAQNTVAATNQAATNLAAAVSQSPDEGREINGSGGNKVIQTKDLDNTPLVTENAQQRRLEIVFDCVATSGTHEQRDEDSKKKKIQKTSLVRAVDATLHGTEEQKLMAIREVVETSPIGGEGTLVVRWSASRPSHYVHGEWDPMNKVTGVREKELSETVEGDGMSIKNSEHAEIMLEGSGKHNSMNRQGDSQTRGSDGHNRVDSTVACPRDRTKGYDDNPPNLESALVKGNNHAELQVHPRERHKRHSDSAVPFLKTVSSTTKDAIVMGGNEGDSDEDSISISFAAKNHPAAIKASTIEFFFSLMKKEQCDLSRLNSSIIPALVSAADNNFLCAAPTLQEDILADDLFAAVLDFFQGMCLPRGITSTTLILLPKKSNASAWSDFRPISLCNVLNKIITKLLANWLAKLLPSIITENQSGFWWGFSWTAYERGTVTQLYNYLQGEMLDEVSPEKPLTGEFKLNVDGSSKYDCQRAVGGGLLRDHTGTLIFGFVENFGPYNSLQAELMALYRGLLLCIEHNVRRLWIEMDAKVVISHIHREGNQAVDLLSNQGYMHQNLHVFSQAEG</sequence>
<dbReference type="eggNOG" id="KOG1075">
    <property type="taxonomic scope" value="Eukaryota"/>
</dbReference>
<name>A0A061FVW7_THECC</name>
<dbReference type="CDD" id="cd06222">
    <property type="entry name" value="RNase_H_like"/>
    <property type="match status" value="1"/>
</dbReference>
<dbReference type="EMBL" id="CM001881">
    <property type="protein sequence ID" value="EOY21198.1"/>
    <property type="molecule type" value="Genomic_DNA"/>
</dbReference>
<dbReference type="InterPro" id="IPR036397">
    <property type="entry name" value="RNaseH_sf"/>
</dbReference>
<dbReference type="Pfam" id="PF14111">
    <property type="entry name" value="DUF4283"/>
    <property type="match status" value="1"/>
</dbReference>
<dbReference type="AlphaFoldDB" id="A0A061FVW7"/>
<dbReference type="Proteomes" id="UP000026915">
    <property type="component" value="Chromosome 3"/>
</dbReference>
<feature type="domain" description="RNase H type-1" evidence="2">
    <location>
        <begin position="844"/>
        <end position="921"/>
    </location>
</feature>
<dbReference type="Gramene" id="EOY21198">
    <property type="protein sequence ID" value="EOY21198"/>
    <property type="gene ID" value="TCM_012582"/>
</dbReference>
<evidence type="ECO:0000259" key="2">
    <source>
        <dbReference type="Pfam" id="PF13456"/>
    </source>
</evidence>
<dbReference type="InterPro" id="IPR012337">
    <property type="entry name" value="RNaseH-like_sf"/>
</dbReference>
<gene>
    <name evidence="4" type="ORF">TCM_012582</name>
</gene>
<dbReference type="GO" id="GO:0004523">
    <property type="term" value="F:RNA-DNA hybrid ribonuclease activity"/>
    <property type="evidence" value="ECO:0007669"/>
    <property type="project" value="InterPro"/>
</dbReference>
<feature type="region of interest" description="Disordered" evidence="1">
    <location>
        <begin position="404"/>
        <end position="424"/>
    </location>
</feature>
<dbReference type="PANTHER" id="PTHR31286:SF179">
    <property type="entry name" value="RNASE H TYPE-1 DOMAIN-CONTAINING PROTEIN"/>
    <property type="match status" value="1"/>
</dbReference>
<feature type="compositionally biased region" description="Polar residues" evidence="1">
    <location>
        <begin position="25"/>
        <end position="42"/>
    </location>
</feature>
<accession>A0A061FVW7</accession>
<dbReference type="InParanoid" id="A0A061FVW7"/>
<dbReference type="InterPro" id="IPR002156">
    <property type="entry name" value="RNaseH_domain"/>
</dbReference>
<evidence type="ECO:0000313" key="4">
    <source>
        <dbReference type="EMBL" id="EOY21198.1"/>
    </source>
</evidence>
<dbReference type="HOGENOM" id="CLU_310666_0_0_1"/>
<dbReference type="InterPro" id="IPR040256">
    <property type="entry name" value="At4g02000-like"/>
</dbReference>
<dbReference type="Pfam" id="PF13456">
    <property type="entry name" value="RVT_3"/>
    <property type="match status" value="1"/>
</dbReference>
<feature type="domain" description="DUF4283" evidence="3">
    <location>
        <begin position="124"/>
        <end position="202"/>
    </location>
</feature>
<feature type="region of interest" description="Disordered" evidence="1">
    <location>
        <begin position="1"/>
        <end position="42"/>
    </location>
</feature>
<feature type="region of interest" description="Disordered" evidence="1">
    <location>
        <begin position="561"/>
        <end position="601"/>
    </location>
</feature>
<evidence type="ECO:0000256" key="1">
    <source>
        <dbReference type="SAM" id="MobiDB-lite"/>
    </source>
</evidence>
<proteinExistence type="predicted"/>
<protein>
    <recommendedName>
        <fullName evidence="6">RNase H type-1 domain-containing protein</fullName>
    </recommendedName>
</protein>
<dbReference type="Gene3D" id="3.30.420.10">
    <property type="entry name" value="Ribonuclease H-like superfamily/Ribonuclease H"/>
    <property type="match status" value="1"/>
</dbReference>
<reference evidence="4 5" key="1">
    <citation type="journal article" date="2013" name="Genome Biol.">
        <title>The genome sequence of the most widely cultivated cacao type and its use to identify candidate genes regulating pod color.</title>
        <authorList>
            <person name="Motamayor J.C."/>
            <person name="Mockaitis K."/>
            <person name="Schmutz J."/>
            <person name="Haiminen N."/>
            <person name="Iii D.L."/>
            <person name="Cornejo O."/>
            <person name="Findley S.D."/>
            <person name="Zheng P."/>
            <person name="Utro F."/>
            <person name="Royaert S."/>
            <person name="Saski C."/>
            <person name="Jenkins J."/>
            <person name="Podicheti R."/>
            <person name="Zhao M."/>
            <person name="Scheffler B.E."/>
            <person name="Stack J.C."/>
            <person name="Feltus F.A."/>
            <person name="Mustiga G.M."/>
            <person name="Amores F."/>
            <person name="Phillips W."/>
            <person name="Marelli J.P."/>
            <person name="May G.D."/>
            <person name="Shapiro H."/>
            <person name="Ma J."/>
            <person name="Bustamante C.D."/>
            <person name="Schnell R.J."/>
            <person name="Main D."/>
            <person name="Gilbert D."/>
            <person name="Parida L."/>
            <person name="Kuhn D.N."/>
        </authorList>
    </citation>
    <scope>NUCLEOTIDE SEQUENCE [LARGE SCALE GENOMIC DNA]</scope>
    <source>
        <strain evidence="5">cv. Matina 1-6</strain>
    </source>
</reference>
<dbReference type="InterPro" id="IPR025558">
    <property type="entry name" value="DUF4283"/>
</dbReference>
<feature type="compositionally biased region" description="Polar residues" evidence="1">
    <location>
        <begin position="563"/>
        <end position="577"/>
    </location>
</feature>
<dbReference type="GO" id="GO:0003676">
    <property type="term" value="F:nucleic acid binding"/>
    <property type="evidence" value="ECO:0007669"/>
    <property type="project" value="InterPro"/>
</dbReference>